<dbReference type="InterPro" id="IPR045010">
    <property type="entry name" value="MDR_fam"/>
</dbReference>
<dbReference type="Gene3D" id="3.90.180.10">
    <property type="entry name" value="Medium-chain alcohol dehydrogenases, catalytic domain"/>
    <property type="match status" value="1"/>
</dbReference>
<dbReference type="PANTHER" id="PTHR43205">
    <property type="entry name" value="PROSTAGLANDIN REDUCTASE"/>
    <property type="match status" value="1"/>
</dbReference>
<dbReference type="SUPFAM" id="SSF51735">
    <property type="entry name" value="NAD(P)-binding Rossmann-fold domains"/>
    <property type="match status" value="1"/>
</dbReference>
<protein>
    <recommendedName>
        <fullName evidence="6">Enoyl reductase (ER) domain-containing protein</fullName>
    </recommendedName>
</protein>
<keyword evidence="1" id="KW-0560">Oxidoreductase</keyword>
<evidence type="ECO:0000259" key="3">
    <source>
        <dbReference type="Pfam" id="PF16884"/>
    </source>
</evidence>
<dbReference type="GO" id="GO:0016628">
    <property type="term" value="F:oxidoreductase activity, acting on the CH-CH group of donors, NAD or NADP as acceptor"/>
    <property type="evidence" value="ECO:0007669"/>
    <property type="project" value="InterPro"/>
</dbReference>
<dbReference type="InterPro" id="IPR041694">
    <property type="entry name" value="ADH_N_2"/>
</dbReference>
<feature type="domain" description="Oxidoreductase N-terminal" evidence="3">
    <location>
        <begin position="6"/>
        <end position="108"/>
    </location>
</feature>
<evidence type="ECO:0000313" key="5">
    <source>
        <dbReference type="Proteomes" id="UP000016201"/>
    </source>
</evidence>
<dbReference type="AlphaFoldDB" id="R9AQP6"/>
<dbReference type="SUPFAM" id="SSF50129">
    <property type="entry name" value="GroES-like"/>
    <property type="match status" value="1"/>
</dbReference>
<keyword evidence="5" id="KW-1185">Reference proteome</keyword>
<sequence length="329" mass="36883">MMRNQAFRLFKYPQGKLSMDIFDMVPLSLPNLTVGEFLVRQTHICLDPVMPYWLQQRHYNSFTSTQYSESLQSYGVGEVIESLNPQFPVGAQVVGITGWHEYVLGHSEMYIVDSSLPAEAILALFYFTGLTAYIGLIKLAQPKAGETLLIANAASTLGALLGQLAKAKGLRVIGCSDSNKKCQHLVNQLGFDAAIHVNNSHSATQLSSATPNGIDIFFDNKDEPLQKLVYPQMNPFGRVIVLDKQLTHHQISHPALSCKQIQHRYLSIHGTMLSPYLEFMNESNRVMAEYLTQGKITYQVHLIEGFSHLPEALIQYFNEEAMSTLIVKF</sequence>
<comment type="caution">
    <text evidence="4">The sequence shown here is derived from an EMBL/GenBank/DDBJ whole genome shotgun (WGS) entry which is preliminary data.</text>
</comment>
<dbReference type="Pfam" id="PF00107">
    <property type="entry name" value="ADH_zinc_N"/>
    <property type="match status" value="1"/>
</dbReference>
<feature type="domain" description="Alcohol dehydrogenase-like C-terminal" evidence="2">
    <location>
        <begin position="157"/>
        <end position="274"/>
    </location>
</feature>
<dbReference type="Gene3D" id="3.40.50.720">
    <property type="entry name" value="NAD(P)-binding Rossmann-like Domain"/>
    <property type="match status" value="1"/>
</dbReference>
<dbReference type="Pfam" id="PF16884">
    <property type="entry name" value="ADH_N_2"/>
    <property type="match status" value="1"/>
</dbReference>
<evidence type="ECO:0000256" key="1">
    <source>
        <dbReference type="ARBA" id="ARBA00023002"/>
    </source>
</evidence>
<dbReference type="CDD" id="cd05288">
    <property type="entry name" value="PGDH"/>
    <property type="match status" value="1"/>
</dbReference>
<gene>
    <name evidence="4" type="ORF">I593_03290</name>
</gene>
<dbReference type="InterPro" id="IPR013149">
    <property type="entry name" value="ADH-like_C"/>
</dbReference>
<evidence type="ECO:0000259" key="2">
    <source>
        <dbReference type="Pfam" id="PF00107"/>
    </source>
</evidence>
<dbReference type="InterPro" id="IPR036291">
    <property type="entry name" value="NAD(P)-bd_dom_sf"/>
</dbReference>
<proteinExistence type="predicted"/>
<dbReference type="PANTHER" id="PTHR43205:SF42">
    <property type="entry name" value="ALCOHOL DEHYDROGENASE, ZINC-CONTAINING (AFU_ORTHOLOGUE AFUA_7G04530)"/>
    <property type="match status" value="1"/>
</dbReference>
<accession>R9AQP6</accession>
<dbReference type="eggNOG" id="COG2130">
    <property type="taxonomic scope" value="Bacteria"/>
</dbReference>
<dbReference type="PATRIC" id="fig|1120927.3.peg.3203"/>
<reference evidence="4 5" key="1">
    <citation type="submission" date="2013-03" db="EMBL/GenBank/DDBJ databases">
        <title>The Genome Sequence of Acinetobacter tandoii CIP 107469.</title>
        <authorList>
            <consortium name="The Broad Institute Genome Sequencing Platform"/>
            <consortium name="The Broad Institute Genome Sequencing Center for Infectious Disease"/>
            <person name="Cerqueira G."/>
            <person name="Feldgarden M."/>
            <person name="Courvalin P."/>
            <person name="Perichon B."/>
            <person name="Grillot-Courvalin C."/>
            <person name="Clermont D."/>
            <person name="Rocha E."/>
            <person name="Yoon E.-J."/>
            <person name="Nemec A."/>
            <person name="Walker B."/>
            <person name="Young S.K."/>
            <person name="Zeng Q."/>
            <person name="Gargeya S."/>
            <person name="Fitzgerald M."/>
            <person name="Haas B."/>
            <person name="Abouelleil A."/>
            <person name="Alvarado L."/>
            <person name="Arachchi H.M."/>
            <person name="Berlin A.M."/>
            <person name="Chapman S.B."/>
            <person name="Dewar J."/>
            <person name="Goldberg J."/>
            <person name="Griggs A."/>
            <person name="Gujja S."/>
            <person name="Hansen M."/>
            <person name="Howarth C."/>
            <person name="Imamovic A."/>
            <person name="Larimer J."/>
            <person name="McCowan C."/>
            <person name="Murphy C."/>
            <person name="Neiman D."/>
            <person name="Pearson M."/>
            <person name="Priest M."/>
            <person name="Roberts A."/>
            <person name="Saif S."/>
            <person name="Shea T."/>
            <person name="Sisk P."/>
            <person name="Sykes S."/>
            <person name="Wortman J."/>
            <person name="Nusbaum C."/>
            <person name="Birren B."/>
        </authorList>
    </citation>
    <scope>NUCLEOTIDE SEQUENCE [LARGE SCALE GENOMIC DNA]</scope>
    <source>
        <strain evidence="4 5">CIP 107469</strain>
    </source>
</reference>
<dbReference type="EMBL" id="AQFM01000043">
    <property type="protein sequence ID" value="EOR04542.1"/>
    <property type="molecule type" value="Genomic_DNA"/>
</dbReference>
<evidence type="ECO:0000313" key="4">
    <source>
        <dbReference type="EMBL" id="EOR04542.1"/>
    </source>
</evidence>
<evidence type="ECO:0008006" key="6">
    <source>
        <dbReference type="Google" id="ProtNLM"/>
    </source>
</evidence>
<organism evidence="4 5">
    <name type="scientific">Acinetobacter tandoii DSM 14970 = CIP 107469</name>
    <dbReference type="NCBI Taxonomy" id="1120927"/>
    <lineage>
        <taxon>Bacteria</taxon>
        <taxon>Pseudomonadati</taxon>
        <taxon>Pseudomonadota</taxon>
        <taxon>Gammaproteobacteria</taxon>
        <taxon>Moraxellales</taxon>
        <taxon>Moraxellaceae</taxon>
        <taxon>Acinetobacter</taxon>
    </lineage>
</organism>
<dbReference type="InterPro" id="IPR011032">
    <property type="entry name" value="GroES-like_sf"/>
</dbReference>
<dbReference type="Proteomes" id="UP000016201">
    <property type="component" value="Unassembled WGS sequence"/>
</dbReference>
<name>R9AQP6_9GAMM</name>